<gene>
    <name evidence="3" type="ORF">CO661_11595</name>
    <name evidence="2" type="ORF">GHK48_02310</name>
</gene>
<dbReference type="InterPro" id="IPR001509">
    <property type="entry name" value="Epimerase_deHydtase"/>
</dbReference>
<reference evidence="2 5" key="1">
    <citation type="journal article" date="2013" name="Genome Biol.">
        <title>Comparative genomics of the core and accessory genomes of 48 Sinorhizobium strains comprising five genospecies.</title>
        <authorList>
            <person name="Sugawara M."/>
            <person name="Epstein B."/>
            <person name="Badgley B.D."/>
            <person name="Unno T."/>
            <person name="Xu L."/>
            <person name="Reese J."/>
            <person name="Gyaneshwar P."/>
            <person name="Denny R."/>
            <person name="Mudge J."/>
            <person name="Bharti A.K."/>
            <person name="Farmer A.D."/>
            <person name="May G.D."/>
            <person name="Woodward J.E."/>
            <person name="Medigue C."/>
            <person name="Vallenet D."/>
            <person name="Lajus A."/>
            <person name="Rouy Z."/>
            <person name="Martinez-Vaz B."/>
            <person name="Tiffin P."/>
            <person name="Young N.D."/>
            <person name="Sadowsky M.J."/>
        </authorList>
    </citation>
    <scope>NUCLEOTIDE SEQUENCE [LARGE SCALE GENOMIC DNA]</scope>
    <source>
        <strain evidence="2 5">USDA205</strain>
    </source>
</reference>
<dbReference type="EMBL" id="WISZ01000035">
    <property type="protein sequence ID" value="MQX07193.1"/>
    <property type="molecule type" value="Genomic_DNA"/>
</dbReference>
<dbReference type="CDD" id="cd08946">
    <property type="entry name" value="SDR_e"/>
    <property type="match status" value="1"/>
</dbReference>
<name>A0A2A6LZH5_RHIFR</name>
<dbReference type="InterPro" id="IPR036291">
    <property type="entry name" value="NAD(P)-bd_dom_sf"/>
</dbReference>
<evidence type="ECO:0000313" key="3">
    <source>
        <dbReference type="EMBL" id="PDT47921.1"/>
    </source>
</evidence>
<evidence type="ECO:0000259" key="1">
    <source>
        <dbReference type="Pfam" id="PF01370"/>
    </source>
</evidence>
<accession>A0A2A6LZH5</accession>
<dbReference type="Proteomes" id="UP000220353">
    <property type="component" value="Unassembled WGS sequence"/>
</dbReference>
<dbReference type="Proteomes" id="UP000466694">
    <property type="component" value="Unassembled WGS sequence"/>
</dbReference>
<dbReference type="EMBL" id="NWTC01000007">
    <property type="protein sequence ID" value="PDT47921.1"/>
    <property type="molecule type" value="Genomic_DNA"/>
</dbReference>
<feature type="domain" description="NAD-dependent epimerase/dehydratase" evidence="1">
    <location>
        <begin position="4"/>
        <end position="232"/>
    </location>
</feature>
<reference evidence="2" key="3">
    <citation type="submission" date="2019-10" db="EMBL/GenBank/DDBJ databases">
        <authorList>
            <person name="Sugawara M."/>
            <person name="Epstein B."/>
            <person name="Badgley B."/>
            <person name="Unno T."/>
            <person name="Xu L."/>
            <person name="Reese J."/>
            <person name="Gyaneshwar P."/>
            <person name="Denny R."/>
            <person name="Mudege J."/>
            <person name="Bharti A."/>
            <person name="Farmer A."/>
            <person name="May G."/>
            <person name="Woodward J."/>
            <person name="Medigue C."/>
            <person name="Vallenet D."/>
            <person name="Lajus A."/>
            <person name="Rouy Z."/>
            <person name="Martinez-Vaz B."/>
            <person name="Tiffin P."/>
            <person name="Young N."/>
            <person name="Sadowsky M."/>
        </authorList>
    </citation>
    <scope>NUCLEOTIDE SEQUENCE</scope>
    <source>
        <strain evidence="2">USDA205</strain>
    </source>
</reference>
<dbReference type="InterPro" id="IPR050177">
    <property type="entry name" value="Lipid_A_modif_metabolic_enz"/>
</dbReference>
<dbReference type="GeneID" id="48974370"/>
<dbReference type="SUPFAM" id="SSF51735">
    <property type="entry name" value="NAD(P)-binding Rossmann-fold domains"/>
    <property type="match status" value="1"/>
</dbReference>
<evidence type="ECO:0000313" key="2">
    <source>
        <dbReference type="EMBL" id="MQX07193.1"/>
    </source>
</evidence>
<proteinExistence type="predicted"/>
<evidence type="ECO:0000313" key="4">
    <source>
        <dbReference type="Proteomes" id="UP000220353"/>
    </source>
</evidence>
<dbReference type="Gene3D" id="3.40.50.720">
    <property type="entry name" value="NAD(P)-binding Rossmann-like Domain"/>
    <property type="match status" value="1"/>
</dbReference>
<sequence length="298" mass="31837">MTRVLVSGGTGFVGRFIVEHLLASGYEVTVGGRSRPSESFFSQPVSYVPLQLDTDAEQIAAFDNISYFVHAAFEHVEGKYRGGEGDDPEGFSRANLDGSVRLFEAARITGVRRCLFLSSRAVYGKSVSSVVDETSPTEPDTLYGAVKLAAEDALKSVAGHEFVTASLRVTGVYGPAGPGRQHKWSGLFADYLAGRPIAPRVGTEVHGDDVAAAVRLMLEADPAKISGQVFNVSDVLTGNREILSILQAATGCPHPLPAVVERGDFKEMSTEKLRALGWIPGGSRRLAATIRELAEVAK</sequence>
<dbReference type="RefSeq" id="WP_037393647.1">
    <property type="nucleotide sequence ID" value="NZ_BJNI01000108.1"/>
</dbReference>
<protein>
    <submittedName>
        <fullName evidence="3">NAD(P)-dependent oxidoreductase</fullName>
    </submittedName>
    <submittedName>
        <fullName evidence="2">NAD-dependent epimerase/dehydratase family protein</fullName>
    </submittedName>
</protein>
<dbReference type="AlphaFoldDB" id="A0A2A6LZH5"/>
<organism evidence="3 4">
    <name type="scientific">Rhizobium fredii</name>
    <name type="common">Sinorhizobium fredii</name>
    <dbReference type="NCBI Taxonomy" id="380"/>
    <lineage>
        <taxon>Bacteria</taxon>
        <taxon>Pseudomonadati</taxon>
        <taxon>Pseudomonadota</taxon>
        <taxon>Alphaproteobacteria</taxon>
        <taxon>Hyphomicrobiales</taxon>
        <taxon>Rhizobiaceae</taxon>
        <taxon>Sinorhizobium/Ensifer group</taxon>
        <taxon>Sinorhizobium</taxon>
    </lineage>
</organism>
<comment type="caution">
    <text evidence="3">The sequence shown here is derived from an EMBL/GenBank/DDBJ whole genome shotgun (WGS) entry which is preliminary data.</text>
</comment>
<dbReference type="PANTHER" id="PTHR43245">
    <property type="entry name" value="BIFUNCTIONAL POLYMYXIN RESISTANCE PROTEIN ARNA"/>
    <property type="match status" value="1"/>
</dbReference>
<dbReference type="Pfam" id="PF01370">
    <property type="entry name" value="Epimerase"/>
    <property type="match status" value="1"/>
</dbReference>
<evidence type="ECO:0000313" key="5">
    <source>
        <dbReference type="Proteomes" id="UP000466694"/>
    </source>
</evidence>
<reference evidence="3 4" key="2">
    <citation type="submission" date="2017-09" db="EMBL/GenBank/DDBJ databases">
        <title>Comparative genomics of rhizobia isolated from Phaseolus vulgaris in China.</title>
        <authorList>
            <person name="Tong W."/>
        </authorList>
    </citation>
    <scope>NUCLEOTIDE SEQUENCE [LARGE SCALE GENOMIC DNA]</scope>
    <source>
        <strain evidence="3 4">PCH1</strain>
    </source>
</reference>